<evidence type="ECO:0000313" key="4">
    <source>
        <dbReference type="EMBL" id="PRX16901.1"/>
    </source>
</evidence>
<organism evidence="4 5">
    <name type="scientific">Actinoplanes italicus</name>
    <dbReference type="NCBI Taxonomy" id="113567"/>
    <lineage>
        <taxon>Bacteria</taxon>
        <taxon>Bacillati</taxon>
        <taxon>Actinomycetota</taxon>
        <taxon>Actinomycetes</taxon>
        <taxon>Micromonosporales</taxon>
        <taxon>Micromonosporaceae</taxon>
        <taxon>Actinoplanes</taxon>
    </lineage>
</organism>
<dbReference type="SUPFAM" id="SSF50978">
    <property type="entry name" value="WD40 repeat-like"/>
    <property type="match status" value="2"/>
</dbReference>
<evidence type="ECO:0000256" key="3">
    <source>
        <dbReference type="PROSITE-ProRule" id="PRU00221"/>
    </source>
</evidence>
<feature type="repeat" description="WD" evidence="3">
    <location>
        <begin position="847"/>
        <end position="887"/>
    </location>
</feature>
<dbReference type="PANTHER" id="PTHR19879:SF9">
    <property type="entry name" value="TRANSCRIPTION INITIATION FACTOR TFIID SUBUNIT 5"/>
    <property type="match status" value="1"/>
</dbReference>
<dbReference type="CDD" id="cd00200">
    <property type="entry name" value="WD40"/>
    <property type="match status" value="1"/>
</dbReference>
<dbReference type="PANTHER" id="PTHR19879">
    <property type="entry name" value="TRANSCRIPTION INITIATION FACTOR TFIID"/>
    <property type="match status" value="1"/>
</dbReference>
<dbReference type="InterPro" id="IPR020472">
    <property type="entry name" value="WD40_PAC1"/>
</dbReference>
<dbReference type="Pfam" id="PF00400">
    <property type="entry name" value="WD40"/>
    <property type="match status" value="5"/>
</dbReference>
<dbReference type="InterPro" id="IPR015943">
    <property type="entry name" value="WD40/YVTN_repeat-like_dom_sf"/>
</dbReference>
<dbReference type="OrthoDB" id="414967at2"/>
<sequence length="1376" mass="144565">MTGERQVAVYPVGIGEYEDPALERLAVDAEIERICRLLAVFGGRHMPWRAPMGERGADAVDRRLAEWRDGDPDGDTILYWVGHGWSNDDSAALAHCFSPAHVGATGLRPDVLAETIADRQSMSPASWAVVIVEACRSARFVELVESSLGRMPNSPGKVLLVGISGAGSIRLGTFADALAHCLENTFRAEETVELWDLARELERTLQGSHVVPRRLGDSALRRSLPAVITPPVTVDVDDELKRLLADLPDDVRRHFLTKAQGGETGELLWYFEGRESELTGLASWLRNARSGMLVVAGEPGSGKSALLGQAVALSRPDLVEVMTRQGLIGPVTDAVRPPPDAFDTALLLTGLTAVDVIGRIAANLGLGPVPISPGAVGDRLKWLTNTLSGRATTLLFDALDEAQEPLLLAGRVLPALASIPGVRVIVGTRHSTQEGPDLPPPASNDLIEALGAQETIEVSRDTGAVRRYVRRRIGSLTPATPKVAERIAAAIASRRQHFLYARLAVHEIAARPELLEPISVDMLAELLDGGHRGVFAAAVKRLAQLDPAYPVLLRALSLGLGRGLPIRDGIWELIASALPGGEAVDEPAISGLLRDAAPYLMVDIEGGQSVYRLAHRTFQEHLLNRSGTDLATLHRRIFGVLLPAGTRNPYVVQHLAGHAAHVGLAAWGLLAWRLDVLDDLDPAGVVTADSGAGDQMLPQAVAAVQAAQSTLLSADRSLRRVLRQLAMARNFGVTDFRGEPVRADFWHLRWAALTTHPRHVVLHGHEGAVRALGAFGAGGRPLLASAGDDQTLRVWDPQTGVELGRLTGHIGPVNALIGLHTKLLASAGADGTVRLWDPVRGTERRRLSGHEGPVLALAELSHRVLASAGADGTVRLWDPVTGEAIRVLRGHAGAVRALTALSGSGLVTAGQDGTIRFWNGLDGTENHKPITAMGVRDIAALPAAGGATLIAAVGRFDGVRVWDPGTGAELEWWRDHLGDGHALAVLRQDGRTMLASGGADRTVVLRRLSGGASGVMTGHTGSIDSLAVLPIRYNRPMLASAGGDRTIRLWKPRVTDGESDPLERPNAISALAMIPAGGRDLAVSAGAAGVLRQWDPETGEAGRAGGEVGLNPVMTVLAGPGGHAMVAAAGTEEDMPVRLWAPASGRMIGELQGPGGAVTALAAVSGAPGHSRLAVAYGSVVRIWDPATGAAVAELTGGPPNSGGDVIRAMAAVTGRDGRTLLATAGRRGEVCWQDLDDGSVVAGTGENRGDGVRVLTALPTTGKGAVLAAGGDGGVIRLWNTGNGRLIAELADDAGRITAMTLVPGTGGRVLLAAASGDGVVRLWDPLQRRLLASLPCDFGLNALAWAGGCLLVAGDDGMLAARFRLMDQLRRDSR</sequence>
<gene>
    <name evidence="4" type="ORF">CLV67_118232</name>
</gene>
<feature type="repeat" description="WD" evidence="3">
    <location>
        <begin position="806"/>
        <end position="837"/>
    </location>
</feature>
<evidence type="ECO:0000256" key="1">
    <source>
        <dbReference type="ARBA" id="ARBA00022574"/>
    </source>
</evidence>
<dbReference type="SUPFAM" id="SSF52540">
    <property type="entry name" value="P-loop containing nucleoside triphosphate hydrolases"/>
    <property type="match status" value="1"/>
</dbReference>
<feature type="repeat" description="WD" evidence="3">
    <location>
        <begin position="888"/>
        <end position="919"/>
    </location>
</feature>
<dbReference type="InterPro" id="IPR001680">
    <property type="entry name" value="WD40_rpt"/>
</dbReference>
<comment type="caution">
    <text evidence="4">The sequence shown here is derived from an EMBL/GenBank/DDBJ whole genome shotgun (WGS) entry which is preliminary data.</text>
</comment>
<dbReference type="InterPro" id="IPR036322">
    <property type="entry name" value="WD40_repeat_dom_sf"/>
</dbReference>
<feature type="repeat" description="WD" evidence="3">
    <location>
        <begin position="762"/>
        <end position="805"/>
    </location>
</feature>
<keyword evidence="5" id="KW-1185">Reference proteome</keyword>
<protein>
    <submittedName>
        <fullName evidence="4">WD40 repeat protein</fullName>
    </submittedName>
</protein>
<name>A0A2T0K278_9ACTN</name>
<evidence type="ECO:0000313" key="5">
    <source>
        <dbReference type="Proteomes" id="UP000239415"/>
    </source>
</evidence>
<proteinExistence type="predicted"/>
<dbReference type="PROSITE" id="PS50082">
    <property type="entry name" value="WD_REPEATS_2"/>
    <property type="match status" value="5"/>
</dbReference>
<evidence type="ECO:0000256" key="2">
    <source>
        <dbReference type="ARBA" id="ARBA00022737"/>
    </source>
</evidence>
<keyword evidence="2" id="KW-0677">Repeat</keyword>
<reference evidence="4 5" key="1">
    <citation type="submission" date="2018-03" db="EMBL/GenBank/DDBJ databases">
        <title>Genomic Encyclopedia of Archaeal and Bacterial Type Strains, Phase II (KMG-II): from individual species to whole genera.</title>
        <authorList>
            <person name="Goeker M."/>
        </authorList>
    </citation>
    <scope>NUCLEOTIDE SEQUENCE [LARGE SCALE GENOMIC DNA]</scope>
    <source>
        <strain evidence="4 5">DSM 43146</strain>
    </source>
</reference>
<dbReference type="EMBL" id="PVMZ01000018">
    <property type="protein sequence ID" value="PRX16901.1"/>
    <property type="molecule type" value="Genomic_DNA"/>
</dbReference>
<dbReference type="SMART" id="SM00320">
    <property type="entry name" value="WD40"/>
    <property type="match status" value="10"/>
</dbReference>
<dbReference type="InterPro" id="IPR027417">
    <property type="entry name" value="P-loop_NTPase"/>
</dbReference>
<dbReference type="RefSeq" id="WP_106326586.1">
    <property type="nucleotide sequence ID" value="NZ_BOMO01000062.1"/>
</dbReference>
<accession>A0A2T0K278</accession>
<feature type="repeat" description="WD" evidence="3">
    <location>
        <begin position="1016"/>
        <end position="1051"/>
    </location>
</feature>
<dbReference type="PRINTS" id="PR00320">
    <property type="entry name" value="GPROTEINBRPT"/>
</dbReference>
<dbReference type="Proteomes" id="UP000239415">
    <property type="component" value="Unassembled WGS sequence"/>
</dbReference>
<keyword evidence="1 3" id="KW-0853">WD repeat</keyword>
<dbReference type="PROSITE" id="PS50294">
    <property type="entry name" value="WD_REPEATS_REGION"/>
    <property type="match status" value="5"/>
</dbReference>
<dbReference type="Gene3D" id="2.130.10.10">
    <property type="entry name" value="YVTN repeat-like/Quinoprotein amine dehydrogenase"/>
    <property type="match status" value="3"/>
</dbReference>